<feature type="region of interest" description="Disordered" evidence="1">
    <location>
        <begin position="143"/>
        <end position="184"/>
    </location>
</feature>
<sequence>MSTHGKPKSGAAIDALELLKADHEKVKSLFREFERLRDDEDADERKFELVDDICYELTVHSMIEEEIFYPVLRSLIDDDQLLDEAEVEHAGARDLIGQLEVMYPGDDHFDATVAVLGEEMADHIDREESALFDAARQSGVDLDELGERLSARKDELDDDLTSPPAPVDAMEPHNGARRPPRPPN</sequence>
<evidence type="ECO:0000259" key="2">
    <source>
        <dbReference type="Pfam" id="PF01814"/>
    </source>
</evidence>
<comment type="caution">
    <text evidence="3">The sequence shown here is derived from an EMBL/GenBank/DDBJ whole genome shotgun (WGS) entry which is preliminary data.</text>
</comment>
<proteinExistence type="predicted"/>
<evidence type="ECO:0000256" key="1">
    <source>
        <dbReference type="SAM" id="MobiDB-lite"/>
    </source>
</evidence>
<dbReference type="PANTHER" id="PTHR35585">
    <property type="entry name" value="HHE DOMAIN PROTEIN (AFU_ORTHOLOGUE AFUA_4G00730)"/>
    <property type="match status" value="1"/>
</dbReference>
<accession>A0ABX0NF77</accession>
<dbReference type="CDD" id="cd12108">
    <property type="entry name" value="Hr-like"/>
    <property type="match status" value="1"/>
</dbReference>
<dbReference type="RefSeq" id="WP_167088507.1">
    <property type="nucleotide sequence ID" value="NZ_WHJG01000019.1"/>
</dbReference>
<dbReference type="PANTHER" id="PTHR35585:SF1">
    <property type="entry name" value="HHE DOMAIN PROTEIN (AFU_ORTHOLOGUE AFUA_4G00730)"/>
    <property type="match status" value="1"/>
</dbReference>
<protein>
    <submittedName>
        <fullName evidence="3">Hemerythrin domain-containing protein</fullName>
    </submittedName>
</protein>
<gene>
    <name evidence="3" type="ORF">F2P44_18100</name>
</gene>
<keyword evidence="4" id="KW-1185">Reference proteome</keyword>
<feature type="compositionally biased region" description="Basic and acidic residues" evidence="1">
    <location>
        <begin position="145"/>
        <end position="155"/>
    </location>
</feature>
<evidence type="ECO:0000313" key="3">
    <source>
        <dbReference type="EMBL" id="NHZ81172.1"/>
    </source>
</evidence>
<name>A0ABX0NF77_9BURK</name>
<dbReference type="EMBL" id="WHJG01000019">
    <property type="protein sequence ID" value="NHZ81172.1"/>
    <property type="molecule type" value="Genomic_DNA"/>
</dbReference>
<organism evidence="3 4">
    <name type="scientific">Massilia frigida</name>
    <dbReference type="NCBI Taxonomy" id="2609281"/>
    <lineage>
        <taxon>Bacteria</taxon>
        <taxon>Pseudomonadati</taxon>
        <taxon>Pseudomonadota</taxon>
        <taxon>Betaproteobacteria</taxon>
        <taxon>Burkholderiales</taxon>
        <taxon>Oxalobacteraceae</taxon>
        <taxon>Telluria group</taxon>
        <taxon>Massilia</taxon>
    </lineage>
</organism>
<dbReference type="Proteomes" id="UP000621455">
    <property type="component" value="Unassembled WGS sequence"/>
</dbReference>
<dbReference type="Gene3D" id="1.20.120.520">
    <property type="entry name" value="nmb1532 protein domain like"/>
    <property type="match status" value="1"/>
</dbReference>
<evidence type="ECO:0000313" key="4">
    <source>
        <dbReference type="Proteomes" id="UP000621455"/>
    </source>
</evidence>
<dbReference type="Pfam" id="PF01814">
    <property type="entry name" value="Hemerythrin"/>
    <property type="match status" value="1"/>
</dbReference>
<dbReference type="InterPro" id="IPR012312">
    <property type="entry name" value="Hemerythrin-like"/>
</dbReference>
<feature type="compositionally biased region" description="Basic residues" evidence="1">
    <location>
        <begin position="175"/>
        <end position="184"/>
    </location>
</feature>
<feature type="domain" description="Hemerythrin-like" evidence="2">
    <location>
        <begin position="15"/>
        <end position="134"/>
    </location>
</feature>
<reference evidence="3 4" key="1">
    <citation type="submission" date="2019-10" db="EMBL/GenBank/DDBJ databases">
        <title>Taxonomy of Antarctic Massilia spp.: description of Massilia rubra sp. nov., Massilia aquatica sp. nov., Massilia mucilaginosa sp. nov., Massilia frigida sp. nov. isolated from streams, lakes and regoliths.</title>
        <authorList>
            <person name="Holochova P."/>
            <person name="Sedlacek I."/>
            <person name="Kralova S."/>
            <person name="Maslanova I."/>
            <person name="Busse H.-J."/>
            <person name="Stankova E."/>
            <person name="Vrbovska V."/>
            <person name="Kovarovic V."/>
            <person name="Bartak M."/>
            <person name="Svec P."/>
            <person name="Pantucek R."/>
        </authorList>
    </citation>
    <scope>NUCLEOTIDE SEQUENCE [LARGE SCALE GENOMIC DNA]</scope>
    <source>
        <strain evidence="3 4">CCM 8695</strain>
    </source>
</reference>